<dbReference type="InterPro" id="IPR036095">
    <property type="entry name" value="PTS_EIIB-like_sf"/>
</dbReference>
<feature type="compositionally biased region" description="Acidic residues" evidence="6">
    <location>
        <begin position="109"/>
        <end position="120"/>
    </location>
</feature>
<dbReference type="Pfam" id="PF02302">
    <property type="entry name" value="PTS_IIB"/>
    <property type="match status" value="1"/>
</dbReference>
<reference evidence="8 9" key="1">
    <citation type="journal article" date="2019" name="Int. J. Syst. Evol. Microbiol.">
        <title>The Global Catalogue of Microorganisms (GCM) 10K type strain sequencing project: providing services to taxonomists for standard genome sequencing and annotation.</title>
        <authorList>
            <consortium name="The Broad Institute Genomics Platform"/>
            <consortium name="The Broad Institute Genome Sequencing Center for Infectious Disease"/>
            <person name="Wu L."/>
            <person name="Ma J."/>
        </authorList>
    </citation>
    <scope>NUCLEOTIDE SEQUENCE [LARGE SCALE GENOMIC DNA]</scope>
    <source>
        <strain evidence="8 9">JCM 16331</strain>
    </source>
</reference>
<feature type="region of interest" description="Disordered" evidence="6">
    <location>
        <begin position="97"/>
        <end position="162"/>
    </location>
</feature>
<dbReference type="PANTHER" id="PTHR30505">
    <property type="entry name" value="FRUCTOSE-LIKE PERMEASE"/>
    <property type="match status" value="1"/>
</dbReference>
<evidence type="ECO:0000313" key="8">
    <source>
        <dbReference type="EMBL" id="GGN08909.1"/>
    </source>
</evidence>
<feature type="compositionally biased region" description="Acidic residues" evidence="6">
    <location>
        <begin position="140"/>
        <end position="149"/>
    </location>
</feature>
<dbReference type="InterPro" id="IPR050864">
    <property type="entry name" value="Bacterial_PTS_Sugar_Transport"/>
</dbReference>
<comment type="caution">
    <text evidence="8">The sequence shown here is derived from an EMBL/GenBank/DDBJ whole genome shotgun (WGS) entry which is preliminary data.</text>
</comment>
<dbReference type="Proteomes" id="UP000608850">
    <property type="component" value="Unassembled WGS sequence"/>
</dbReference>
<keyword evidence="5" id="KW-0598">Phosphotransferase system</keyword>
<dbReference type="SUPFAM" id="SSF52794">
    <property type="entry name" value="PTS system IIB component-like"/>
    <property type="match status" value="1"/>
</dbReference>
<dbReference type="GO" id="GO:0009401">
    <property type="term" value="P:phosphoenolpyruvate-dependent sugar phosphotransferase system"/>
    <property type="evidence" value="ECO:0007669"/>
    <property type="project" value="UniProtKB-KW"/>
</dbReference>
<evidence type="ECO:0000256" key="4">
    <source>
        <dbReference type="ARBA" id="ARBA00022679"/>
    </source>
</evidence>
<evidence type="ECO:0000256" key="6">
    <source>
        <dbReference type="SAM" id="MobiDB-lite"/>
    </source>
</evidence>
<dbReference type="AlphaFoldDB" id="A0A830G9M2"/>
<keyword evidence="3" id="KW-0762">Sugar transport</keyword>
<dbReference type="PROSITE" id="PS51099">
    <property type="entry name" value="PTS_EIIB_TYPE_2"/>
    <property type="match status" value="1"/>
</dbReference>
<evidence type="ECO:0000256" key="1">
    <source>
        <dbReference type="ARBA" id="ARBA00022448"/>
    </source>
</evidence>
<name>A0A830G9M2_9EURY</name>
<dbReference type="PANTHER" id="PTHR30505:SF28">
    <property type="entry name" value="PTS SYSTEM 2-O-ALPHA-MANNOSYL-D-GLYCERATE-SPECIFIC EIIABC COMPONENT"/>
    <property type="match status" value="1"/>
</dbReference>
<sequence>MKLVAITSCPTGIAHSQMAAENLETTAEGMGHDIKVEVQGAMGAENELTAEDIAAADAVIITADTAVKTDRFEGKPVVRGPVKAGVNRADEMVERAVEAANAGKSGIIDEGDAPESESESESGSGTVESTETDERREDGDAAADDEDGDEPVKRGGDPEKGIFRRLRRWLSG</sequence>
<evidence type="ECO:0000256" key="5">
    <source>
        <dbReference type="ARBA" id="ARBA00022683"/>
    </source>
</evidence>
<proteinExistence type="predicted"/>
<dbReference type="CDD" id="cd05569">
    <property type="entry name" value="PTS_IIB_fructose"/>
    <property type="match status" value="1"/>
</dbReference>
<dbReference type="GO" id="GO:0005886">
    <property type="term" value="C:plasma membrane"/>
    <property type="evidence" value="ECO:0007669"/>
    <property type="project" value="TreeGrafter"/>
</dbReference>
<dbReference type="GO" id="GO:0022877">
    <property type="term" value="F:protein-N(PI)-phosphohistidine-fructose phosphotransferase system transporter activity"/>
    <property type="evidence" value="ECO:0007669"/>
    <property type="project" value="InterPro"/>
</dbReference>
<evidence type="ECO:0000259" key="7">
    <source>
        <dbReference type="PROSITE" id="PS51099"/>
    </source>
</evidence>
<dbReference type="NCBIfam" id="TIGR00829">
    <property type="entry name" value="FRU"/>
    <property type="match status" value="1"/>
</dbReference>
<evidence type="ECO:0000313" key="9">
    <source>
        <dbReference type="Proteomes" id="UP000608850"/>
    </source>
</evidence>
<dbReference type="RefSeq" id="WP_188876982.1">
    <property type="nucleotide sequence ID" value="NZ_BMOQ01000002.1"/>
</dbReference>
<feature type="domain" description="PTS EIIB type-2" evidence="7">
    <location>
        <begin position="1"/>
        <end position="98"/>
    </location>
</feature>
<dbReference type="OrthoDB" id="170487at2157"/>
<evidence type="ECO:0000256" key="3">
    <source>
        <dbReference type="ARBA" id="ARBA00022597"/>
    </source>
</evidence>
<dbReference type="InterPro" id="IPR003501">
    <property type="entry name" value="PTS_EIIB_2/3"/>
</dbReference>
<protein>
    <recommendedName>
        <fullName evidence="7">PTS EIIB type-2 domain-containing protein</fullName>
    </recommendedName>
</protein>
<dbReference type="GO" id="GO:0090563">
    <property type="term" value="F:protein-phosphocysteine-sugar phosphotransferase activity"/>
    <property type="evidence" value="ECO:0007669"/>
    <property type="project" value="TreeGrafter"/>
</dbReference>
<feature type="compositionally biased region" description="Basic and acidic residues" evidence="6">
    <location>
        <begin position="150"/>
        <end position="162"/>
    </location>
</feature>
<accession>A0A830G9M2</accession>
<dbReference type="InterPro" id="IPR013011">
    <property type="entry name" value="PTS_EIIB_2"/>
</dbReference>
<keyword evidence="4" id="KW-0808">Transferase</keyword>
<dbReference type="EMBL" id="BMOQ01000002">
    <property type="protein sequence ID" value="GGN08909.1"/>
    <property type="molecule type" value="Genomic_DNA"/>
</dbReference>
<keyword evidence="2" id="KW-0597">Phosphoprotein</keyword>
<organism evidence="8 9">
    <name type="scientific">Halarchaeum nitratireducens</name>
    <dbReference type="NCBI Taxonomy" id="489913"/>
    <lineage>
        <taxon>Archaea</taxon>
        <taxon>Methanobacteriati</taxon>
        <taxon>Methanobacteriota</taxon>
        <taxon>Stenosarchaea group</taxon>
        <taxon>Halobacteria</taxon>
        <taxon>Halobacteriales</taxon>
        <taxon>Halobacteriaceae</taxon>
    </lineage>
</organism>
<evidence type="ECO:0000256" key="2">
    <source>
        <dbReference type="ARBA" id="ARBA00022553"/>
    </source>
</evidence>
<keyword evidence="1" id="KW-0813">Transport</keyword>
<keyword evidence="9" id="KW-1185">Reference proteome</keyword>
<dbReference type="Gene3D" id="3.40.50.2300">
    <property type="match status" value="1"/>
</dbReference>
<dbReference type="InterPro" id="IPR003353">
    <property type="entry name" value="PTS_IIB_fruc"/>
</dbReference>
<gene>
    <name evidence="8" type="ORF">GCM10009021_05390</name>
</gene>